<evidence type="ECO:0000313" key="2">
    <source>
        <dbReference type="EMBL" id="TGY41206.1"/>
    </source>
</evidence>
<protein>
    <submittedName>
        <fullName evidence="2">Uncharacterized protein</fullName>
    </submittedName>
</protein>
<proteinExistence type="predicted"/>
<name>A0A4S2DGL5_9CLOT</name>
<keyword evidence="1" id="KW-1133">Transmembrane helix</keyword>
<comment type="caution">
    <text evidence="2">The sequence shown here is derived from an EMBL/GenBank/DDBJ whole genome shotgun (WGS) entry which is preliminary data.</text>
</comment>
<sequence>MNLNRFSILTIIFGILCIVSMIFYFFNKLDSNYIVLMLGLTQLFSGLSHIKTSKSLDGKEGYNGNKIIGVVISIMGLFLVIASCIKILEK</sequence>
<dbReference type="RefSeq" id="WP_136007783.1">
    <property type="nucleotide sequence ID" value="NZ_SRYR01000009.1"/>
</dbReference>
<feature type="transmembrane region" description="Helical" evidence="1">
    <location>
        <begin position="70"/>
        <end position="88"/>
    </location>
</feature>
<dbReference type="Proteomes" id="UP000306888">
    <property type="component" value="Unassembled WGS sequence"/>
</dbReference>
<keyword evidence="3" id="KW-1185">Reference proteome</keyword>
<gene>
    <name evidence="2" type="ORF">E5347_13650</name>
</gene>
<organism evidence="2 3">
    <name type="scientific">Clostridium sartagoforme</name>
    <dbReference type="NCBI Taxonomy" id="84031"/>
    <lineage>
        <taxon>Bacteria</taxon>
        <taxon>Bacillati</taxon>
        <taxon>Bacillota</taxon>
        <taxon>Clostridia</taxon>
        <taxon>Eubacteriales</taxon>
        <taxon>Clostridiaceae</taxon>
        <taxon>Clostridium</taxon>
    </lineage>
</organism>
<evidence type="ECO:0000313" key="3">
    <source>
        <dbReference type="Proteomes" id="UP000306888"/>
    </source>
</evidence>
<dbReference type="EMBL" id="SRYR01000009">
    <property type="protein sequence ID" value="TGY41206.1"/>
    <property type="molecule type" value="Genomic_DNA"/>
</dbReference>
<dbReference type="OrthoDB" id="9853007at2"/>
<dbReference type="AlphaFoldDB" id="A0A4S2DGL5"/>
<reference evidence="2 3" key="1">
    <citation type="submission" date="2019-04" db="EMBL/GenBank/DDBJ databases">
        <title>Microbes associate with the intestines of laboratory mice.</title>
        <authorList>
            <person name="Navarre W."/>
            <person name="Wong E."/>
            <person name="Huang K."/>
            <person name="Tropini C."/>
            <person name="Ng K."/>
            <person name="Yu B."/>
        </authorList>
    </citation>
    <scope>NUCLEOTIDE SEQUENCE [LARGE SCALE GENOMIC DNA]</scope>
    <source>
        <strain evidence="2 3">NM50_B9-20</strain>
    </source>
</reference>
<accession>A0A4S2DGL5</accession>
<feature type="transmembrane region" description="Helical" evidence="1">
    <location>
        <begin position="6"/>
        <end position="26"/>
    </location>
</feature>
<evidence type="ECO:0000256" key="1">
    <source>
        <dbReference type="SAM" id="Phobius"/>
    </source>
</evidence>
<keyword evidence="1" id="KW-0812">Transmembrane</keyword>
<keyword evidence="1" id="KW-0472">Membrane</keyword>